<protein>
    <recommendedName>
        <fullName evidence="5">Lipocalin/cytosolic fatty-acid binding domain-containing protein</fullName>
    </recommendedName>
</protein>
<organism evidence="3 4">
    <name type="scientific">Monodon monoceros</name>
    <name type="common">Narwhal</name>
    <name type="synonym">Ceratodon monodon</name>
    <dbReference type="NCBI Taxonomy" id="40151"/>
    <lineage>
        <taxon>Eukaryota</taxon>
        <taxon>Metazoa</taxon>
        <taxon>Chordata</taxon>
        <taxon>Craniata</taxon>
        <taxon>Vertebrata</taxon>
        <taxon>Euteleostomi</taxon>
        <taxon>Mammalia</taxon>
        <taxon>Eutheria</taxon>
        <taxon>Laurasiatheria</taxon>
        <taxon>Artiodactyla</taxon>
        <taxon>Whippomorpha</taxon>
        <taxon>Cetacea</taxon>
        <taxon>Odontoceti</taxon>
        <taxon>Monodontidae</taxon>
        <taxon>Monodon</taxon>
    </lineage>
</organism>
<accession>A0A8C6FCH8</accession>
<dbReference type="SUPFAM" id="SSF50814">
    <property type="entry name" value="Lipocalins"/>
    <property type="match status" value="1"/>
</dbReference>
<dbReference type="InterPro" id="IPR012674">
    <property type="entry name" value="Calycin"/>
</dbReference>
<comment type="similarity">
    <text evidence="1">Belongs to the calycin superfamily. Lipocalin family.</text>
</comment>
<reference evidence="3" key="1">
    <citation type="submission" date="2025-08" db="UniProtKB">
        <authorList>
            <consortium name="Ensembl"/>
        </authorList>
    </citation>
    <scope>IDENTIFICATION</scope>
</reference>
<dbReference type="InterPro" id="IPR022272">
    <property type="entry name" value="Lipocalin_CS"/>
</dbReference>
<dbReference type="Proteomes" id="UP000694561">
    <property type="component" value="Unplaced"/>
</dbReference>
<feature type="compositionally biased region" description="Polar residues" evidence="2">
    <location>
        <begin position="1"/>
        <end position="12"/>
    </location>
</feature>
<dbReference type="InterPro" id="IPR002345">
    <property type="entry name" value="Lipocalin"/>
</dbReference>
<evidence type="ECO:0000313" key="4">
    <source>
        <dbReference type="Proteomes" id="UP000694561"/>
    </source>
</evidence>
<evidence type="ECO:0008006" key="5">
    <source>
        <dbReference type="Google" id="ProtNLM"/>
    </source>
</evidence>
<dbReference type="AlphaFoldDB" id="A0A8C6FCH8"/>
<reference evidence="3" key="2">
    <citation type="submission" date="2025-09" db="UniProtKB">
        <authorList>
            <consortium name="Ensembl"/>
        </authorList>
    </citation>
    <scope>IDENTIFICATION</scope>
</reference>
<name>A0A8C6FCH8_MONMO</name>
<evidence type="ECO:0000256" key="1">
    <source>
        <dbReference type="ARBA" id="ARBA00006889"/>
    </source>
</evidence>
<feature type="compositionally biased region" description="Low complexity" evidence="2">
    <location>
        <begin position="13"/>
        <end position="25"/>
    </location>
</feature>
<dbReference type="Gene3D" id="2.40.128.20">
    <property type="match status" value="2"/>
</dbReference>
<dbReference type="GO" id="GO:0036094">
    <property type="term" value="F:small molecule binding"/>
    <property type="evidence" value="ECO:0007669"/>
    <property type="project" value="InterPro"/>
</dbReference>
<keyword evidence="4" id="KW-1185">Reference proteome</keyword>
<dbReference type="PANTHER" id="PTHR11430:SF79">
    <property type="entry name" value="EPIDIDYMAL-SPECIFIC LIPOCALIN-10"/>
    <property type="match status" value="1"/>
</dbReference>
<dbReference type="PANTHER" id="PTHR11430">
    <property type="entry name" value="LIPOCALIN"/>
    <property type="match status" value="1"/>
</dbReference>
<sequence length="249" mass="26569">MVSIFGASQDSSCAAPRAKGRAGPPCGEGGPQAPSPPLAHQAGSRLQAGRTPTQGWWAGTFKRGVQRAAGRRARMGPGWLLPMLGLVLELPGGSPAQKQLPREPHNLNWGKFSGFWYIVAIASDTQGLLPARDKRKLGASLVKVHKMGQLRVVLQGEGCPGLPGHRDPGLVKGVAGFHVLISDYKDSVVYLRLGRRAGQATKTLLLLSRQSTASFLSMRKFIDVCEALELTRSVTVLPKDASCAHTILP</sequence>
<evidence type="ECO:0000313" key="3">
    <source>
        <dbReference type="Ensembl" id="ENSMMNP00015025725.1"/>
    </source>
</evidence>
<proteinExistence type="inferred from homology"/>
<evidence type="ECO:0000256" key="2">
    <source>
        <dbReference type="SAM" id="MobiDB-lite"/>
    </source>
</evidence>
<dbReference type="GeneTree" id="ENSGT01050000244868"/>
<feature type="region of interest" description="Disordered" evidence="2">
    <location>
        <begin position="1"/>
        <end position="52"/>
    </location>
</feature>
<dbReference type="Ensembl" id="ENSMMNT00015028286.1">
    <property type="protein sequence ID" value="ENSMMNP00015025725.1"/>
    <property type="gene ID" value="ENSMMNG00015018813.1"/>
</dbReference>
<dbReference type="PROSITE" id="PS00213">
    <property type="entry name" value="LIPOCALIN"/>
    <property type="match status" value="1"/>
</dbReference>